<gene>
    <name evidence="1" type="ORF">RSE6_12610</name>
</gene>
<evidence type="ECO:0000313" key="1">
    <source>
        <dbReference type="EMBL" id="CZT51463.1"/>
    </source>
</evidence>
<dbReference type="Proteomes" id="UP000177625">
    <property type="component" value="Unassembled WGS sequence"/>
</dbReference>
<dbReference type="AlphaFoldDB" id="A0A1E1MQW6"/>
<keyword evidence="2" id="KW-1185">Reference proteome</keyword>
<accession>A0A1E1MQW6</accession>
<protein>
    <submittedName>
        <fullName evidence="1">Uncharacterized protein</fullName>
    </submittedName>
</protein>
<organism evidence="1 2">
    <name type="scientific">Rhynchosporium secalis</name>
    <name type="common">Barley scald fungus</name>
    <dbReference type="NCBI Taxonomy" id="38038"/>
    <lineage>
        <taxon>Eukaryota</taxon>
        <taxon>Fungi</taxon>
        <taxon>Dikarya</taxon>
        <taxon>Ascomycota</taxon>
        <taxon>Pezizomycotina</taxon>
        <taxon>Leotiomycetes</taxon>
        <taxon>Helotiales</taxon>
        <taxon>Ploettnerulaceae</taxon>
        <taxon>Rhynchosporium</taxon>
    </lineage>
</organism>
<evidence type="ECO:0000313" key="2">
    <source>
        <dbReference type="Proteomes" id="UP000177625"/>
    </source>
</evidence>
<proteinExistence type="predicted"/>
<name>A0A1E1MQW6_RHYSE</name>
<dbReference type="EMBL" id="FJVC01000490">
    <property type="protein sequence ID" value="CZT51463.1"/>
    <property type="molecule type" value="Genomic_DNA"/>
</dbReference>
<sequence length="169" mass="18338">MAEVAVRETASLGLSSSTLNKLKYVVFIGAKDATNSASPPNQGWQGILHSKLHVLLYLFKYPLRSVGISLVEDGEMLSEDSHHLYLAISSGMIKTVPAKVGVPSSTWRGGNGKFLDELVDEINKFTENHAGLEVLDCTKYCGFNTDTTIATTHGSATRNRIEHCSISPN</sequence>
<reference evidence="2" key="1">
    <citation type="submission" date="2016-03" db="EMBL/GenBank/DDBJ databases">
        <authorList>
            <person name="Guldener U."/>
        </authorList>
    </citation>
    <scope>NUCLEOTIDE SEQUENCE [LARGE SCALE GENOMIC DNA]</scope>
</reference>